<reference evidence="2 3" key="2">
    <citation type="submission" date="2019-04" db="EMBL/GenBank/DDBJ databases">
        <title>The genome sequence of big-headed turtle.</title>
        <authorList>
            <person name="Gong S."/>
        </authorList>
    </citation>
    <scope>NUCLEOTIDE SEQUENCE [LARGE SCALE GENOMIC DNA]</scope>
    <source>
        <strain evidence="2">DO16091913</strain>
        <tissue evidence="2">Muscle</tissue>
    </source>
</reference>
<protein>
    <submittedName>
        <fullName evidence="2">Short-chain specific acyl-CoA dehydrogenase, mitochondrial</fullName>
    </submittedName>
</protein>
<gene>
    <name evidence="2" type="ORF">DR999_PMT15289</name>
</gene>
<evidence type="ECO:0000256" key="1">
    <source>
        <dbReference type="SAM" id="MobiDB-lite"/>
    </source>
</evidence>
<name>A0A4D9E1P0_9SAUR</name>
<evidence type="ECO:0000313" key="2">
    <source>
        <dbReference type="EMBL" id="TFK02425.1"/>
    </source>
</evidence>
<dbReference type="Proteomes" id="UP000297703">
    <property type="component" value="Unassembled WGS sequence"/>
</dbReference>
<proteinExistence type="predicted"/>
<feature type="compositionally biased region" description="Basic residues" evidence="1">
    <location>
        <begin position="47"/>
        <end position="63"/>
    </location>
</feature>
<comment type="caution">
    <text evidence="2">The sequence shown here is derived from an EMBL/GenBank/DDBJ whole genome shotgun (WGS) entry which is preliminary data.</text>
</comment>
<organism evidence="2 3">
    <name type="scientific">Platysternon megacephalum</name>
    <name type="common">big-headed turtle</name>
    <dbReference type="NCBI Taxonomy" id="55544"/>
    <lineage>
        <taxon>Eukaryota</taxon>
        <taxon>Metazoa</taxon>
        <taxon>Chordata</taxon>
        <taxon>Craniata</taxon>
        <taxon>Vertebrata</taxon>
        <taxon>Euteleostomi</taxon>
        <taxon>Archelosauria</taxon>
        <taxon>Testudinata</taxon>
        <taxon>Testudines</taxon>
        <taxon>Cryptodira</taxon>
        <taxon>Durocryptodira</taxon>
        <taxon>Testudinoidea</taxon>
        <taxon>Platysternidae</taxon>
        <taxon>Platysternon</taxon>
    </lineage>
</organism>
<reference evidence="2 3" key="1">
    <citation type="submission" date="2019-04" db="EMBL/GenBank/DDBJ databases">
        <title>Draft genome of the big-headed turtle Platysternon megacephalum.</title>
        <authorList>
            <person name="Gong S."/>
        </authorList>
    </citation>
    <scope>NUCLEOTIDE SEQUENCE [LARGE SCALE GENOMIC DNA]</scope>
    <source>
        <strain evidence="2">DO16091913</strain>
        <tissue evidence="2">Muscle</tissue>
    </source>
</reference>
<accession>A0A4D9E1P0</accession>
<keyword evidence="3" id="KW-1185">Reference proteome</keyword>
<feature type="compositionally biased region" description="Basic and acidic residues" evidence="1">
    <location>
        <begin position="66"/>
        <end position="79"/>
    </location>
</feature>
<sequence length="101" mass="11267">MECGAMTLTHRLDYEIGCIEKHDSSSMLANTFLNPAYFPSLDLPIQKRGRKQGRGTGHVRKSQFKPLEHPTRELKEIHPSPENSAGLELLLSTPIVGTLAR</sequence>
<feature type="region of interest" description="Disordered" evidence="1">
    <location>
        <begin position="47"/>
        <end position="85"/>
    </location>
</feature>
<evidence type="ECO:0000313" key="3">
    <source>
        <dbReference type="Proteomes" id="UP000297703"/>
    </source>
</evidence>
<dbReference type="AlphaFoldDB" id="A0A4D9E1P0"/>
<dbReference type="EMBL" id="QXTE01000190">
    <property type="protein sequence ID" value="TFK02425.1"/>
    <property type="molecule type" value="Genomic_DNA"/>
</dbReference>